<dbReference type="KEGG" id="spap:H3Z74_23175"/>
<gene>
    <name evidence="2" type="ORF">H3Z74_23175</name>
</gene>
<evidence type="ECO:0000313" key="3">
    <source>
        <dbReference type="Proteomes" id="UP000516148"/>
    </source>
</evidence>
<dbReference type="RefSeq" id="WP_187761814.1">
    <property type="nucleotide sequence ID" value="NZ_CP061038.1"/>
</dbReference>
<proteinExistence type="predicted"/>
<keyword evidence="1" id="KW-0812">Transmembrane</keyword>
<evidence type="ECO:0000256" key="1">
    <source>
        <dbReference type="SAM" id="Phobius"/>
    </source>
</evidence>
<keyword evidence="3" id="KW-1185">Reference proteome</keyword>
<dbReference type="EMBL" id="CP061038">
    <property type="protein sequence ID" value="QNQ09502.1"/>
    <property type="molecule type" value="Genomic_DNA"/>
</dbReference>
<accession>A0A7H0LIJ9</accession>
<keyword evidence="1" id="KW-0472">Membrane</keyword>
<feature type="transmembrane region" description="Helical" evidence="1">
    <location>
        <begin position="50"/>
        <end position="71"/>
    </location>
</feature>
<evidence type="ECO:0000313" key="2">
    <source>
        <dbReference type="EMBL" id="QNQ09502.1"/>
    </source>
</evidence>
<reference evidence="2 3" key="1">
    <citation type="submission" date="2020-09" db="EMBL/GenBank/DDBJ databases">
        <title>Sphingomonas sp., a new species isolated from pork steak.</title>
        <authorList>
            <person name="Heidler von Heilborn D."/>
        </authorList>
    </citation>
    <scope>NUCLEOTIDE SEQUENCE [LARGE SCALE GENOMIC DNA]</scope>
    <source>
        <strain evidence="3">S8-3T</strain>
    </source>
</reference>
<name>A0A7H0LIJ9_9SPHN</name>
<dbReference type="Proteomes" id="UP000516148">
    <property type="component" value="Chromosome"/>
</dbReference>
<protein>
    <submittedName>
        <fullName evidence="2">Uncharacterized protein</fullName>
    </submittedName>
</protein>
<organism evidence="2 3">
    <name type="scientific">Sphingomonas alpina</name>
    <dbReference type="NCBI Taxonomy" id="653931"/>
    <lineage>
        <taxon>Bacteria</taxon>
        <taxon>Pseudomonadati</taxon>
        <taxon>Pseudomonadota</taxon>
        <taxon>Alphaproteobacteria</taxon>
        <taxon>Sphingomonadales</taxon>
        <taxon>Sphingomonadaceae</taxon>
        <taxon>Sphingomonas</taxon>
    </lineage>
</organism>
<feature type="transmembrane region" description="Helical" evidence="1">
    <location>
        <begin position="12"/>
        <end position="30"/>
    </location>
</feature>
<sequence length="76" mass="8071">MDLSFSRFEHDASVAILPPDLAVMMVGIAARQAASPTALFHSHLPETTAAAVNLFAPLHGAFNAAMAAALLRWKEI</sequence>
<dbReference type="AlphaFoldDB" id="A0A7H0LIJ9"/>
<keyword evidence="1" id="KW-1133">Transmembrane helix</keyword>